<dbReference type="InterPro" id="IPR008030">
    <property type="entry name" value="NmrA-like"/>
</dbReference>
<evidence type="ECO:0000256" key="2">
    <source>
        <dbReference type="ARBA" id="ARBA00023002"/>
    </source>
</evidence>
<evidence type="ECO:0000256" key="1">
    <source>
        <dbReference type="ARBA" id="ARBA00022857"/>
    </source>
</evidence>
<keyword evidence="1" id="KW-0521">NADP</keyword>
<dbReference type="InterPro" id="IPR000534">
    <property type="entry name" value="Semialdehyde_DH_NAD-bd"/>
</dbReference>
<feature type="domain" description="Semialdehyde dehydrogenase NAD-binding" evidence="3">
    <location>
        <begin position="6"/>
        <end position="123"/>
    </location>
</feature>
<evidence type="ECO:0000313" key="5">
    <source>
        <dbReference type="Proteomes" id="UP001583186"/>
    </source>
</evidence>
<dbReference type="CDD" id="cd05259">
    <property type="entry name" value="PCBER_SDR_a"/>
    <property type="match status" value="1"/>
</dbReference>
<dbReference type="Proteomes" id="UP001583186">
    <property type="component" value="Unassembled WGS sequence"/>
</dbReference>
<dbReference type="SUPFAM" id="SSF51735">
    <property type="entry name" value="NAD(P)-binding Rossmann-fold domains"/>
    <property type="match status" value="1"/>
</dbReference>
<dbReference type="Pfam" id="PF05368">
    <property type="entry name" value="NmrA"/>
    <property type="match status" value="1"/>
</dbReference>
<keyword evidence="5" id="KW-1185">Reference proteome</keyword>
<dbReference type="Gene3D" id="3.40.50.720">
    <property type="entry name" value="NAD(P)-binding Rossmann-like Domain"/>
    <property type="match status" value="1"/>
</dbReference>
<dbReference type="SMART" id="SM00859">
    <property type="entry name" value="Semialdhyde_dh"/>
    <property type="match status" value="1"/>
</dbReference>
<reference evidence="4 5" key="1">
    <citation type="journal article" date="2024" name="IMA Fungus">
        <title>IMA Genome - F19 : A genome assembly and annotation guide to empower mycologists, including annotated draft genome sequences of Ceratocystis pirilliformis, Diaporthe australafricana, Fusarium ophioides, Paecilomyces lecythidis, and Sporothrix stenoceras.</title>
        <authorList>
            <person name="Aylward J."/>
            <person name="Wilson A.M."/>
            <person name="Visagie C.M."/>
            <person name="Spraker J."/>
            <person name="Barnes I."/>
            <person name="Buitendag C."/>
            <person name="Ceriani C."/>
            <person name="Del Mar Angel L."/>
            <person name="du Plessis D."/>
            <person name="Fuchs T."/>
            <person name="Gasser K."/>
            <person name="Kramer D."/>
            <person name="Li W."/>
            <person name="Munsamy K."/>
            <person name="Piso A."/>
            <person name="Price J.L."/>
            <person name="Sonnekus B."/>
            <person name="Thomas C."/>
            <person name="van der Nest A."/>
            <person name="van Dijk A."/>
            <person name="van Heerden A."/>
            <person name="van Vuuren N."/>
            <person name="Yilmaz N."/>
            <person name="Duong T.A."/>
            <person name="van der Merwe N.A."/>
            <person name="Wingfield M.J."/>
            <person name="Wingfield B.D."/>
        </authorList>
    </citation>
    <scope>NUCLEOTIDE SEQUENCE [LARGE SCALE GENOMIC DNA]</scope>
    <source>
        <strain evidence="4 5">CMW 5346</strain>
    </source>
</reference>
<gene>
    <name evidence="4" type="ORF">Sste5346_005306</name>
</gene>
<name>A0ABR3Z5L2_9PEZI</name>
<dbReference type="InterPro" id="IPR036291">
    <property type="entry name" value="NAD(P)-bd_dom_sf"/>
</dbReference>
<organism evidence="4 5">
    <name type="scientific">Sporothrix stenoceras</name>
    <dbReference type="NCBI Taxonomy" id="5173"/>
    <lineage>
        <taxon>Eukaryota</taxon>
        <taxon>Fungi</taxon>
        <taxon>Dikarya</taxon>
        <taxon>Ascomycota</taxon>
        <taxon>Pezizomycotina</taxon>
        <taxon>Sordariomycetes</taxon>
        <taxon>Sordariomycetidae</taxon>
        <taxon>Ophiostomatales</taxon>
        <taxon>Ophiostomataceae</taxon>
        <taxon>Sporothrix</taxon>
    </lineage>
</organism>
<protein>
    <recommendedName>
        <fullName evidence="3">Semialdehyde dehydrogenase NAD-binding domain-containing protein</fullName>
    </recommendedName>
</protein>
<keyword evidence="2" id="KW-0560">Oxidoreductase</keyword>
<dbReference type="PANTHER" id="PTHR47706:SF9">
    <property type="entry name" value="NMRA-LIKE DOMAIN-CONTAINING PROTEIN-RELATED"/>
    <property type="match status" value="1"/>
</dbReference>
<evidence type="ECO:0000313" key="4">
    <source>
        <dbReference type="EMBL" id="KAL1895497.1"/>
    </source>
</evidence>
<sequence length="329" mass="36257">MPSKLKVALLGATGETGSSIIRGLIASTQPHYEITALARSASVNKPALLEYKKKGVNIVAVDLSGPEAELAAALKGFDVVISAIGPSELMQQVQLANGCKAAGVGRFVPCCFATIVPPKGILILRDIKEDVINHIKKIYLPYTIIDVGWWYNTTLPRLPSGKIDYALPPYEQSIAGEGTTPYALTDISDIGVYTARIVGDPRTLNKYVFAYTEMRTQLEIYDLIEKLSGEKVMRNHVPREDIAAGVAKAEAKEGQIVVGTPEFYQLAIFQYWNTWGIRGDNQPEYAKYLGYLLAKDLYPDLQGKPYLQYCQEVLDGKAHVVYKGVTFFE</sequence>
<dbReference type="Gene3D" id="3.90.25.10">
    <property type="entry name" value="UDP-galactose 4-epimerase, domain 1"/>
    <property type="match status" value="1"/>
</dbReference>
<comment type="caution">
    <text evidence="4">The sequence shown here is derived from an EMBL/GenBank/DDBJ whole genome shotgun (WGS) entry which is preliminary data.</text>
</comment>
<dbReference type="InterPro" id="IPR051609">
    <property type="entry name" value="NmrA/Isoflavone_reductase-like"/>
</dbReference>
<dbReference type="PANTHER" id="PTHR47706">
    <property type="entry name" value="NMRA-LIKE FAMILY PROTEIN"/>
    <property type="match status" value="1"/>
</dbReference>
<dbReference type="EMBL" id="JAWCUI010000027">
    <property type="protein sequence ID" value="KAL1895497.1"/>
    <property type="molecule type" value="Genomic_DNA"/>
</dbReference>
<dbReference type="InterPro" id="IPR045312">
    <property type="entry name" value="PCBER-like"/>
</dbReference>
<evidence type="ECO:0000259" key="3">
    <source>
        <dbReference type="SMART" id="SM00859"/>
    </source>
</evidence>
<proteinExistence type="predicted"/>
<accession>A0ABR3Z5L2</accession>